<dbReference type="Proteomes" id="UP000192907">
    <property type="component" value="Unassembled WGS sequence"/>
</dbReference>
<evidence type="ECO:0000256" key="1">
    <source>
        <dbReference type="SAM" id="Phobius"/>
    </source>
</evidence>
<reference evidence="4" key="1">
    <citation type="submission" date="2017-04" db="EMBL/GenBank/DDBJ databases">
        <authorList>
            <person name="Varghese N."/>
            <person name="Submissions S."/>
        </authorList>
    </citation>
    <scope>NUCLEOTIDE SEQUENCE [LARGE SCALE GENOMIC DNA]</scope>
    <source>
        <strain evidence="4">RKEM611</strain>
    </source>
</reference>
<keyword evidence="1" id="KW-0472">Membrane</keyword>
<dbReference type="Gene3D" id="2.70.70.10">
    <property type="entry name" value="Glucose Permease (Domain IIA)"/>
    <property type="match status" value="1"/>
</dbReference>
<feature type="transmembrane region" description="Helical" evidence="1">
    <location>
        <begin position="7"/>
        <end position="25"/>
    </location>
</feature>
<dbReference type="STRING" id="1513793.SAMN06296036_12216"/>
<dbReference type="SUPFAM" id="SSF51261">
    <property type="entry name" value="Duplicated hybrid motif"/>
    <property type="match status" value="1"/>
</dbReference>
<dbReference type="InterPro" id="IPR050570">
    <property type="entry name" value="Cell_wall_metabolism_enzyme"/>
</dbReference>
<dbReference type="InterPro" id="IPR011055">
    <property type="entry name" value="Dup_hybrid_motif"/>
</dbReference>
<proteinExistence type="predicted"/>
<dbReference type="PANTHER" id="PTHR21666">
    <property type="entry name" value="PEPTIDASE-RELATED"/>
    <property type="match status" value="1"/>
</dbReference>
<accession>A0A1Y6CM96</accession>
<protein>
    <submittedName>
        <fullName evidence="3">Peptidase family M23</fullName>
    </submittedName>
</protein>
<name>A0A1Y6CM96_9BACT</name>
<dbReference type="AlphaFoldDB" id="A0A1Y6CM96"/>
<dbReference type="InterPro" id="IPR016047">
    <property type="entry name" value="M23ase_b-sheet_dom"/>
</dbReference>
<dbReference type="RefSeq" id="WP_132323311.1">
    <property type="nucleotide sequence ID" value="NZ_FWZT01000022.1"/>
</dbReference>
<keyword evidence="1" id="KW-0812">Transmembrane</keyword>
<sequence length="154" mass="17138">MITPRRGILLYLALILGLLIFRWLMTPSFIWPLEDFVVSSKYNSFRSLWTRHKGIDLQAPAGTPVLAIGDGVVVFSGIQKGYGKLVIIQQDHYQVLYGHLKEINVAMDQDINKGDTIGFVGQTGNASSAHLHLEIRDPHNGPINPLNVLPTPLR</sequence>
<dbReference type="Pfam" id="PF01551">
    <property type="entry name" value="Peptidase_M23"/>
    <property type="match status" value="1"/>
</dbReference>
<dbReference type="EMBL" id="FWZT01000022">
    <property type="protein sequence ID" value="SMF64219.1"/>
    <property type="molecule type" value="Genomic_DNA"/>
</dbReference>
<feature type="domain" description="M23ase beta-sheet core" evidence="2">
    <location>
        <begin position="51"/>
        <end position="145"/>
    </location>
</feature>
<keyword evidence="1" id="KW-1133">Transmembrane helix</keyword>
<evidence type="ECO:0000259" key="2">
    <source>
        <dbReference type="Pfam" id="PF01551"/>
    </source>
</evidence>
<dbReference type="OrthoDB" id="5289383at2"/>
<dbReference type="PANTHER" id="PTHR21666:SF290">
    <property type="entry name" value="PEPTIDASE M23 DOMAIN PROTEIN"/>
    <property type="match status" value="1"/>
</dbReference>
<evidence type="ECO:0000313" key="4">
    <source>
        <dbReference type="Proteomes" id="UP000192907"/>
    </source>
</evidence>
<evidence type="ECO:0000313" key="3">
    <source>
        <dbReference type="EMBL" id="SMF64219.1"/>
    </source>
</evidence>
<keyword evidence="4" id="KW-1185">Reference proteome</keyword>
<gene>
    <name evidence="3" type="ORF">SAMN06296036_12216</name>
</gene>
<dbReference type="GO" id="GO:0004222">
    <property type="term" value="F:metalloendopeptidase activity"/>
    <property type="evidence" value="ECO:0007669"/>
    <property type="project" value="TreeGrafter"/>
</dbReference>
<organism evidence="3 4">
    <name type="scientific">Pseudobacteriovorax antillogorgiicola</name>
    <dbReference type="NCBI Taxonomy" id="1513793"/>
    <lineage>
        <taxon>Bacteria</taxon>
        <taxon>Pseudomonadati</taxon>
        <taxon>Bdellovibrionota</taxon>
        <taxon>Oligoflexia</taxon>
        <taxon>Oligoflexales</taxon>
        <taxon>Pseudobacteriovoracaceae</taxon>
        <taxon>Pseudobacteriovorax</taxon>
    </lineage>
</organism>
<dbReference type="CDD" id="cd12797">
    <property type="entry name" value="M23_peptidase"/>
    <property type="match status" value="1"/>
</dbReference>